<dbReference type="InterPro" id="IPR013087">
    <property type="entry name" value="Znf_C2H2_type"/>
</dbReference>
<feature type="compositionally biased region" description="Polar residues" evidence="1">
    <location>
        <begin position="8"/>
        <end position="20"/>
    </location>
</feature>
<dbReference type="OrthoDB" id="2798025at2759"/>
<sequence>MPPPVATTFKTQDMQGRPSGTTYSYWSPSFSYYSVSAPGGSLPNGYPSGPSHVPGSETTSQAAPTSMGMFNASPGALSTVDYVATPCPDCGQLVKVSPATTYHMDKHRESRRCKRSTARRSVKEEEAKASATRIELFSNFPGQGTARDLDQGAGGFVSGGSASAVKPYNSWNMSDTKGKGKEIPYSTKASLEKRYCDAGVQADVVLVQEIVPAKRKSQQTTRRCQSEPPLFHTELQAIQGRSHPSGVRLAEDKCEKETVTCFQCEEILLRRNVRSHVGGHALRQLVGAPEGPSMKYAVHPGNPCGFCGRAGCDIRLVKAQSPASKYTAAASSCHHAHTFSLNKARRFSTVMPCTNLPIQCALCPKDPVTKLRPVHWKYNMFHHIQTTHPDHWDWQARRVKNLGVNFRRLLSISQRELDTVAPGRTRPYPGPVGEAEEGEEEPVISNKRAAVEALIRSTSRDSPQKGTKGS</sequence>
<organism evidence="3 4">
    <name type="scientific">Phlebiopsis gigantea (strain 11061_1 CR5-6)</name>
    <name type="common">White-rot fungus</name>
    <name type="synonym">Peniophora gigantea</name>
    <dbReference type="NCBI Taxonomy" id="745531"/>
    <lineage>
        <taxon>Eukaryota</taxon>
        <taxon>Fungi</taxon>
        <taxon>Dikarya</taxon>
        <taxon>Basidiomycota</taxon>
        <taxon>Agaricomycotina</taxon>
        <taxon>Agaricomycetes</taxon>
        <taxon>Polyporales</taxon>
        <taxon>Phanerochaetaceae</taxon>
        <taxon>Phlebiopsis</taxon>
    </lineage>
</organism>
<reference evidence="3 4" key="1">
    <citation type="journal article" date="2014" name="PLoS Genet.">
        <title>Analysis of the Phlebiopsis gigantea genome, transcriptome and secretome provides insight into its pioneer colonization strategies of wood.</title>
        <authorList>
            <person name="Hori C."/>
            <person name="Ishida T."/>
            <person name="Igarashi K."/>
            <person name="Samejima M."/>
            <person name="Suzuki H."/>
            <person name="Master E."/>
            <person name="Ferreira P."/>
            <person name="Ruiz-Duenas F.J."/>
            <person name="Held B."/>
            <person name="Canessa P."/>
            <person name="Larrondo L.F."/>
            <person name="Schmoll M."/>
            <person name="Druzhinina I.S."/>
            <person name="Kubicek C.P."/>
            <person name="Gaskell J.A."/>
            <person name="Kersten P."/>
            <person name="St John F."/>
            <person name="Glasner J."/>
            <person name="Sabat G."/>
            <person name="Splinter BonDurant S."/>
            <person name="Syed K."/>
            <person name="Yadav J."/>
            <person name="Mgbeahuruike A.C."/>
            <person name="Kovalchuk A."/>
            <person name="Asiegbu F.O."/>
            <person name="Lackner G."/>
            <person name="Hoffmeister D."/>
            <person name="Rencoret J."/>
            <person name="Gutierrez A."/>
            <person name="Sun H."/>
            <person name="Lindquist E."/>
            <person name="Barry K."/>
            <person name="Riley R."/>
            <person name="Grigoriev I.V."/>
            <person name="Henrissat B."/>
            <person name="Kues U."/>
            <person name="Berka R.M."/>
            <person name="Martinez A.T."/>
            <person name="Covert S.F."/>
            <person name="Blanchette R.A."/>
            <person name="Cullen D."/>
        </authorList>
    </citation>
    <scope>NUCLEOTIDE SEQUENCE [LARGE SCALE GENOMIC DNA]</scope>
    <source>
        <strain evidence="3 4">11061_1 CR5-6</strain>
    </source>
</reference>
<keyword evidence="4" id="KW-1185">Reference proteome</keyword>
<feature type="region of interest" description="Disordered" evidence="1">
    <location>
        <begin position="420"/>
        <end position="446"/>
    </location>
</feature>
<evidence type="ECO:0000313" key="3">
    <source>
        <dbReference type="EMBL" id="KIP05786.1"/>
    </source>
</evidence>
<protein>
    <recommendedName>
        <fullName evidence="2">C2H2-type domain-containing protein</fullName>
    </recommendedName>
</protein>
<dbReference type="PROSITE" id="PS00028">
    <property type="entry name" value="ZINC_FINGER_C2H2_1"/>
    <property type="match status" value="1"/>
</dbReference>
<name>A0A0C3RWA6_PHLG1</name>
<accession>A0A0C3RWA6</accession>
<dbReference type="Proteomes" id="UP000053257">
    <property type="component" value="Unassembled WGS sequence"/>
</dbReference>
<gene>
    <name evidence="3" type="ORF">PHLGIDRAFT_486247</name>
</gene>
<feature type="region of interest" description="Disordered" evidence="1">
    <location>
        <begin position="1"/>
        <end position="20"/>
    </location>
</feature>
<dbReference type="EMBL" id="KN840534">
    <property type="protein sequence ID" value="KIP05786.1"/>
    <property type="molecule type" value="Genomic_DNA"/>
</dbReference>
<evidence type="ECO:0000259" key="2">
    <source>
        <dbReference type="PROSITE" id="PS00028"/>
    </source>
</evidence>
<dbReference type="HOGENOM" id="CLU_581529_0_0_1"/>
<evidence type="ECO:0000256" key="1">
    <source>
        <dbReference type="SAM" id="MobiDB-lite"/>
    </source>
</evidence>
<evidence type="ECO:0000313" key="4">
    <source>
        <dbReference type="Proteomes" id="UP000053257"/>
    </source>
</evidence>
<dbReference type="AlphaFoldDB" id="A0A0C3RWA6"/>
<feature type="region of interest" description="Disordered" evidence="1">
    <location>
        <begin position="103"/>
        <end position="127"/>
    </location>
</feature>
<feature type="domain" description="C2H2-type" evidence="2">
    <location>
        <begin position="87"/>
        <end position="107"/>
    </location>
</feature>
<proteinExistence type="predicted"/>
<feature type="compositionally biased region" description="Basic residues" evidence="1">
    <location>
        <begin position="109"/>
        <end position="120"/>
    </location>
</feature>